<keyword evidence="7" id="KW-0812">Transmembrane</keyword>
<evidence type="ECO:0000256" key="4">
    <source>
        <dbReference type="ARBA" id="ARBA00022801"/>
    </source>
</evidence>
<evidence type="ECO:0000256" key="1">
    <source>
        <dbReference type="ARBA" id="ARBA00007315"/>
    </source>
</evidence>
<protein>
    <recommendedName>
        <fullName evidence="2">protein-tyrosine-phosphatase</fullName>
        <ecNumber evidence="2">3.1.3.48</ecNumber>
    </recommendedName>
</protein>
<dbReference type="EC" id="3.1.3.48" evidence="2"/>
<evidence type="ECO:0000256" key="7">
    <source>
        <dbReference type="SAM" id="Phobius"/>
    </source>
</evidence>
<accession>A0A6C0JPU6</accession>
<keyword evidence="5" id="KW-0904">Protein phosphatase</keyword>
<reference evidence="10" key="1">
    <citation type="journal article" date="2020" name="Nature">
        <title>Giant virus diversity and host interactions through global metagenomics.</title>
        <authorList>
            <person name="Schulz F."/>
            <person name="Roux S."/>
            <person name="Paez-Espino D."/>
            <person name="Jungbluth S."/>
            <person name="Walsh D.A."/>
            <person name="Denef V.J."/>
            <person name="McMahon K.D."/>
            <person name="Konstantinidis K.T."/>
            <person name="Eloe-Fadrosh E.A."/>
            <person name="Kyrpides N.C."/>
            <person name="Woyke T."/>
        </authorList>
    </citation>
    <scope>NUCLEOTIDE SEQUENCE</scope>
    <source>
        <strain evidence="10">GVMAG-S-1040241-154</strain>
    </source>
</reference>
<dbReference type="Gene3D" id="3.90.190.10">
    <property type="entry name" value="Protein tyrosine phosphatase superfamily"/>
    <property type="match status" value="2"/>
</dbReference>
<dbReference type="PANTHER" id="PTHR23339">
    <property type="entry name" value="TYROSINE SPECIFIC PROTEIN PHOSPHATASE AND DUAL SPECIFICITY PROTEIN PHOSPHATASE"/>
    <property type="match status" value="1"/>
</dbReference>
<dbReference type="EMBL" id="MN740684">
    <property type="protein sequence ID" value="QHU07599.1"/>
    <property type="molecule type" value="Genomic_DNA"/>
</dbReference>
<evidence type="ECO:0000259" key="9">
    <source>
        <dbReference type="PROSITE" id="PS50056"/>
    </source>
</evidence>
<dbReference type="InterPro" id="IPR000340">
    <property type="entry name" value="Dual-sp_phosphatase_cat-dom"/>
</dbReference>
<dbReference type="InterPro" id="IPR003595">
    <property type="entry name" value="Tyr_Pase_cat"/>
</dbReference>
<keyword evidence="7" id="KW-0472">Membrane</keyword>
<dbReference type="PROSITE" id="PS50054">
    <property type="entry name" value="TYR_PHOSPHATASE_DUAL"/>
    <property type="match status" value="1"/>
</dbReference>
<evidence type="ECO:0000256" key="5">
    <source>
        <dbReference type="ARBA" id="ARBA00022912"/>
    </source>
</evidence>
<dbReference type="AlphaFoldDB" id="A0A6C0JPU6"/>
<dbReference type="InterPro" id="IPR020422">
    <property type="entry name" value="TYR_PHOSPHATASE_DUAL_dom"/>
</dbReference>
<evidence type="ECO:0000256" key="3">
    <source>
        <dbReference type="ARBA" id="ARBA00022618"/>
    </source>
</evidence>
<comment type="similarity">
    <text evidence="1">Belongs to the protein-tyrosine phosphatase family. Non-receptor class CDC14 subfamily.</text>
</comment>
<evidence type="ECO:0000259" key="8">
    <source>
        <dbReference type="PROSITE" id="PS50054"/>
    </source>
</evidence>
<dbReference type="InterPro" id="IPR050561">
    <property type="entry name" value="PTP"/>
</dbReference>
<dbReference type="FunFam" id="3.90.190.10:FF:000006">
    <property type="entry name" value="Dual specificity protein phosphatase CDC14B"/>
    <property type="match status" value="1"/>
</dbReference>
<keyword evidence="6" id="KW-0131">Cell cycle</keyword>
<dbReference type="GO" id="GO:0004725">
    <property type="term" value="F:protein tyrosine phosphatase activity"/>
    <property type="evidence" value="ECO:0007669"/>
    <property type="project" value="UniProtKB-EC"/>
</dbReference>
<dbReference type="InterPro" id="IPR016130">
    <property type="entry name" value="Tyr_Pase_AS"/>
</dbReference>
<keyword evidence="7" id="KW-1133">Transmembrane helix</keyword>
<dbReference type="Pfam" id="PF00782">
    <property type="entry name" value="DSPc"/>
    <property type="match status" value="1"/>
</dbReference>
<name>A0A6C0JPU6_9ZZZZ</name>
<dbReference type="GO" id="GO:0051301">
    <property type="term" value="P:cell division"/>
    <property type="evidence" value="ECO:0007669"/>
    <property type="project" value="UniProtKB-KW"/>
</dbReference>
<feature type="domain" description="Tyrosine-protein phosphatase" evidence="8">
    <location>
        <begin position="174"/>
        <end position="321"/>
    </location>
</feature>
<dbReference type="Pfam" id="PF14671">
    <property type="entry name" value="DSPn"/>
    <property type="match status" value="1"/>
</dbReference>
<dbReference type="InterPro" id="IPR029260">
    <property type="entry name" value="DSPn"/>
</dbReference>
<dbReference type="InterPro" id="IPR000387">
    <property type="entry name" value="Tyr_Pase_dom"/>
</dbReference>
<dbReference type="InterPro" id="IPR029021">
    <property type="entry name" value="Prot-tyrosine_phosphatase-like"/>
</dbReference>
<dbReference type="PROSITE" id="PS50056">
    <property type="entry name" value="TYR_PHOSPHATASE_2"/>
    <property type="match status" value="1"/>
</dbReference>
<sequence length="321" mass="37819">MYKICDRFYITIFENEDETRKMIEKSKQFITSTDYHDSYNSLDKDYGPINISDIINFSNYINTLINFEKTSDRDIVYYTYKSKNNVDLLNLVLLSGCYLIFYKKYTPENVIYNLHNIFNYFPNYYDDCISNFGGYKTSLIDCWFSLYHAINIELININTFDHNDFEYLTNYCERDMNIIGNKFIAMSCPSKKLDSVKDDLINININLVFRLNGSDKYDTTLFEINKIKVIDLYFQNYSTPSIKLVKKFMNLVNNTEYNKLVAIHCTAGLGRTGLLICIWLIIKLNFTPKNAIAYIRMIRPGSIMGYQGVFLESIEHFRKII</sequence>
<keyword evidence="4" id="KW-0378">Hydrolase</keyword>
<evidence type="ECO:0000256" key="2">
    <source>
        <dbReference type="ARBA" id="ARBA00013064"/>
    </source>
</evidence>
<dbReference type="SUPFAM" id="SSF52799">
    <property type="entry name" value="(Phosphotyrosine protein) phosphatases II"/>
    <property type="match status" value="2"/>
</dbReference>
<dbReference type="PROSITE" id="PS00383">
    <property type="entry name" value="TYR_PHOSPHATASE_1"/>
    <property type="match status" value="1"/>
</dbReference>
<evidence type="ECO:0000313" key="10">
    <source>
        <dbReference type="EMBL" id="QHU07599.1"/>
    </source>
</evidence>
<feature type="domain" description="Tyrosine specific protein phosphatases" evidence="9">
    <location>
        <begin position="246"/>
        <end position="310"/>
    </location>
</feature>
<organism evidence="10">
    <name type="scientific">viral metagenome</name>
    <dbReference type="NCBI Taxonomy" id="1070528"/>
    <lineage>
        <taxon>unclassified sequences</taxon>
        <taxon>metagenomes</taxon>
        <taxon>organismal metagenomes</taxon>
    </lineage>
</organism>
<keyword evidence="3" id="KW-0132">Cell division</keyword>
<feature type="transmembrane region" description="Helical" evidence="7">
    <location>
        <begin position="260"/>
        <end position="282"/>
    </location>
</feature>
<dbReference type="SMART" id="SM00195">
    <property type="entry name" value="DSPc"/>
    <property type="match status" value="1"/>
</dbReference>
<dbReference type="SMART" id="SM00404">
    <property type="entry name" value="PTPc_motif"/>
    <property type="match status" value="1"/>
</dbReference>
<evidence type="ECO:0000256" key="6">
    <source>
        <dbReference type="ARBA" id="ARBA00023306"/>
    </source>
</evidence>
<proteinExistence type="inferred from homology"/>